<dbReference type="Proteomes" id="UP000615796">
    <property type="component" value="Unassembled WGS sequence"/>
</dbReference>
<feature type="transmembrane region" description="Helical" evidence="13">
    <location>
        <begin position="163"/>
        <end position="181"/>
    </location>
</feature>
<feature type="transmembrane region" description="Helical" evidence="13">
    <location>
        <begin position="356"/>
        <end position="375"/>
    </location>
</feature>
<feature type="transmembrane region" description="Helical" evidence="13">
    <location>
        <begin position="67"/>
        <end position="92"/>
    </location>
</feature>
<proteinExistence type="inferred from homology"/>
<keyword evidence="10 12" id="KW-0472">Membrane</keyword>
<keyword evidence="12" id="KW-0813">Transport</keyword>
<reference evidence="14" key="1">
    <citation type="submission" date="2020-08" db="EMBL/GenBank/DDBJ databases">
        <title>Genome Sequencing and Pan-Genome Analysis of Migratory bird Vibrio Strains, Inner Mongolia.</title>
        <authorList>
            <person name="Zheng L."/>
        </authorList>
    </citation>
    <scope>NUCLEOTIDE SEQUENCE</scope>
    <source>
        <strain evidence="14">M13F</strain>
    </source>
</reference>
<feature type="transmembrane region" description="Helical" evidence="13">
    <location>
        <begin position="42"/>
        <end position="61"/>
    </location>
</feature>
<name>A0A9X0R4A5_VIBME</name>
<evidence type="ECO:0000256" key="12">
    <source>
        <dbReference type="PIRNR" id="PIRNR015658"/>
    </source>
</evidence>
<keyword evidence="12" id="KW-0406">Ion transport</keyword>
<dbReference type="PANTHER" id="PTHR35806:SF1">
    <property type="entry name" value="OXALOACETATE DECARBOXYLASE BETA CHAIN 2"/>
    <property type="match status" value="1"/>
</dbReference>
<feature type="transmembrane region" description="Helical" evidence="13">
    <location>
        <begin position="211"/>
        <end position="237"/>
    </location>
</feature>
<evidence type="ECO:0000313" key="15">
    <source>
        <dbReference type="Proteomes" id="UP000615796"/>
    </source>
</evidence>
<dbReference type="GO" id="GO:0006814">
    <property type="term" value="P:sodium ion transport"/>
    <property type="evidence" value="ECO:0007669"/>
    <property type="project" value="UniProtKB-UniRule"/>
</dbReference>
<comment type="similarity">
    <text evidence="4 12">Belongs to the GcdB/MmdB/OadB family.</text>
</comment>
<dbReference type="NCBIfam" id="TIGR01109">
    <property type="entry name" value="Na_pump_decarbB"/>
    <property type="match status" value="1"/>
</dbReference>
<dbReference type="EC" id="7.2.4.2" evidence="12"/>
<feature type="transmembrane region" description="Helical" evidence="13">
    <location>
        <begin position="258"/>
        <end position="276"/>
    </location>
</feature>
<comment type="caution">
    <text evidence="14">The sequence shown here is derived from an EMBL/GenBank/DDBJ whole genome shotgun (WGS) entry which is preliminary data.</text>
</comment>
<keyword evidence="8" id="KW-1278">Translocase</keyword>
<dbReference type="PANTHER" id="PTHR35806">
    <property type="entry name" value="OXALOACETATE DECARBOXYLASE BETA CHAIN 2"/>
    <property type="match status" value="1"/>
</dbReference>
<evidence type="ECO:0000256" key="8">
    <source>
        <dbReference type="ARBA" id="ARBA00022967"/>
    </source>
</evidence>
<feature type="transmembrane region" description="Helical" evidence="13">
    <location>
        <begin position="104"/>
        <end position="125"/>
    </location>
</feature>
<evidence type="ECO:0000256" key="3">
    <source>
        <dbReference type="ARBA" id="ARBA00004651"/>
    </source>
</evidence>
<accession>A0A9X0R4A5</accession>
<comment type="subcellular location">
    <subcellularLocation>
        <location evidence="3">Cell membrane</location>
        <topology evidence="3">Multi-pass membrane protein</topology>
    </subcellularLocation>
</comment>
<dbReference type="GO" id="GO:0016829">
    <property type="term" value="F:lyase activity"/>
    <property type="evidence" value="ECO:0007669"/>
    <property type="project" value="InterPro"/>
</dbReference>
<evidence type="ECO:0000256" key="9">
    <source>
        <dbReference type="ARBA" id="ARBA00022989"/>
    </source>
</evidence>
<feature type="transmembrane region" description="Helical" evidence="13">
    <location>
        <begin position="282"/>
        <end position="305"/>
    </location>
</feature>
<dbReference type="EMBL" id="JACRUP010000001">
    <property type="protein sequence ID" value="MBC5849494.1"/>
    <property type="molecule type" value="Genomic_DNA"/>
</dbReference>
<gene>
    <name evidence="14" type="ORF">H8Q88_00790</name>
</gene>
<evidence type="ECO:0000256" key="11">
    <source>
        <dbReference type="ARBA" id="ARBA00048176"/>
    </source>
</evidence>
<keyword evidence="15" id="KW-1185">Reference proteome</keyword>
<comment type="cofactor">
    <cofactor evidence="1">
        <name>Na(+)</name>
        <dbReference type="ChEBI" id="CHEBI:29101"/>
    </cofactor>
</comment>
<evidence type="ECO:0000256" key="7">
    <source>
        <dbReference type="ARBA" id="ARBA00022692"/>
    </source>
</evidence>
<dbReference type="GO" id="GO:0005886">
    <property type="term" value="C:plasma membrane"/>
    <property type="evidence" value="ECO:0007669"/>
    <property type="project" value="UniProtKB-SubCell"/>
</dbReference>
<evidence type="ECO:0000313" key="14">
    <source>
        <dbReference type="EMBL" id="MBC5849494.1"/>
    </source>
</evidence>
<dbReference type="InterPro" id="IPR005661">
    <property type="entry name" value="OadB_MmdB"/>
</dbReference>
<keyword evidence="7 13" id="KW-0812">Transmembrane</keyword>
<dbReference type="RefSeq" id="WP_170904562.1">
    <property type="nucleotide sequence ID" value="NZ_CAWQCL010000012.1"/>
</dbReference>
<evidence type="ECO:0000256" key="10">
    <source>
        <dbReference type="ARBA" id="ARBA00023136"/>
    </source>
</evidence>
<evidence type="ECO:0000256" key="5">
    <source>
        <dbReference type="ARBA" id="ARBA00011869"/>
    </source>
</evidence>
<evidence type="ECO:0000256" key="13">
    <source>
        <dbReference type="SAM" id="Phobius"/>
    </source>
</evidence>
<evidence type="ECO:0000256" key="4">
    <source>
        <dbReference type="ARBA" id="ARBA00010924"/>
    </source>
</evidence>
<feature type="transmembrane region" description="Helical" evidence="13">
    <location>
        <begin position="12"/>
        <end position="35"/>
    </location>
</feature>
<comment type="subunit">
    <text evidence="5 12">Heterotrimer of an alpha, a beta and a gamma subunit.</text>
</comment>
<evidence type="ECO:0000256" key="6">
    <source>
        <dbReference type="ARBA" id="ARBA00022475"/>
    </source>
</evidence>
<organism evidence="14 15">
    <name type="scientific">Vibrio metschnikovii</name>
    <dbReference type="NCBI Taxonomy" id="28172"/>
    <lineage>
        <taxon>Bacteria</taxon>
        <taxon>Pseudomonadati</taxon>
        <taxon>Pseudomonadota</taxon>
        <taxon>Gammaproteobacteria</taxon>
        <taxon>Vibrionales</taxon>
        <taxon>Vibrionaceae</taxon>
        <taxon>Vibrio</taxon>
    </lineage>
</organism>
<comment type="catalytic activity">
    <reaction evidence="11 12">
        <text>oxaloacetate + 2 Na(+)(in) + H(+) = pyruvate + 2 Na(+)(out) + CO2</text>
        <dbReference type="Rhea" id="RHEA:57724"/>
        <dbReference type="ChEBI" id="CHEBI:15361"/>
        <dbReference type="ChEBI" id="CHEBI:15378"/>
        <dbReference type="ChEBI" id="CHEBI:16452"/>
        <dbReference type="ChEBI" id="CHEBI:16526"/>
        <dbReference type="ChEBI" id="CHEBI:29101"/>
        <dbReference type="EC" id="7.2.4.2"/>
    </reaction>
</comment>
<protein>
    <recommendedName>
        <fullName evidence="12">Oxaloacetate decarboxylase beta chain</fullName>
        <ecNumber evidence="12">7.2.4.2</ecNumber>
    </recommendedName>
</protein>
<dbReference type="Pfam" id="PF03977">
    <property type="entry name" value="OAD_beta"/>
    <property type="match status" value="1"/>
</dbReference>
<keyword evidence="12" id="KW-0915">Sodium</keyword>
<comment type="function">
    <text evidence="2 12">Catalyzes the decarboxylation of oxaloacetate coupled to Na(+) translocation.</text>
</comment>
<evidence type="ECO:0000256" key="1">
    <source>
        <dbReference type="ARBA" id="ARBA00001959"/>
    </source>
</evidence>
<dbReference type="GO" id="GO:0015451">
    <property type="term" value="F:decarboxylation-driven active transmembrane transporter activity"/>
    <property type="evidence" value="ECO:0007669"/>
    <property type="project" value="UniProtKB-EC"/>
</dbReference>
<evidence type="ECO:0000256" key="2">
    <source>
        <dbReference type="ARBA" id="ARBA00003002"/>
    </source>
</evidence>
<keyword evidence="6 12" id="KW-1003">Cell membrane</keyword>
<keyword evidence="9 13" id="KW-1133">Transmembrane helix</keyword>
<dbReference type="AlphaFoldDB" id="A0A9X0R4A5"/>
<sequence length="376" mass="39186">MDGLLTLWNETGIANFELSQLIMILVGVGLLFLAIRKGFEPLLLLPIGFGAILANIPNAGFTDPGGLLYYVYNIGIASGIFPLLIFLGVGAMTDFGALIANPKTLWLGAAAQFGIFATLFGAILLNYVPGISFTMADAASISIIGGADGPTAIFLTSKLSPDLLGAVAVAAYSYMALVPIIQPPIMRALTSEKERQIKMAQLRHVSKREKIVFPLLVLLMAILFLPAATPLVGMFCLGNLMREAGVVERLSKTAQNELINIVTIFLGLGVGSQLQADKFLNVSTLGILLLGAVAFSIGTAGGVLMAKLLNKFSKEDINPLIGAAGVSAVPMAARVVNKVGLEANPQNFLLMHAMGPNVAGVLGSAVAAGVLLALVG</sequence>
<dbReference type="PIRSF" id="PIRSF015658">
    <property type="entry name" value="MmdB_OadB"/>
    <property type="match status" value="1"/>
</dbReference>
<keyword evidence="12" id="KW-0739">Sodium transport</keyword>